<dbReference type="Proteomes" id="UP001296873">
    <property type="component" value="Unassembled WGS sequence"/>
</dbReference>
<evidence type="ECO:0000313" key="8">
    <source>
        <dbReference type="EMBL" id="MBK1667892.1"/>
    </source>
</evidence>
<dbReference type="RefSeq" id="WP_200340053.1">
    <property type="nucleotide sequence ID" value="NZ_NRRL01000013.1"/>
</dbReference>
<dbReference type="Pfam" id="PF17785">
    <property type="entry name" value="PUA_3"/>
    <property type="match status" value="1"/>
</dbReference>
<dbReference type="InterPro" id="IPR036974">
    <property type="entry name" value="PUA_sf"/>
</dbReference>
<keyword evidence="3 8" id="KW-0489">Methyltransferase</keyword>
<evidence type="ECO:0000256" key="1">
    <source>
        <dbReference type="ARBA" id="ARBA00004496"/>
    </source>
</evidence>
<dbReference type="CDD" id="cd02440">
    <property type="entry name" value="AdoMet_MTases"/>
    <property type="match status" value="1"/>
</dbReference>
<evidence type="ECO:0000259" key="6">
    <source>
        <dbReference type="Pfam" id="PF10672"/>
    </source>
</evidence>
<dbReference type="GO" id="GO:0032259">
    <property type="term" value="P:methylation"/>
    <property type="evidence" value="ECO:0007669"/>
    <property type="project" value="UniProtKB-KW"/>
</dbReference>
<dbReference type="InterPro" id="IPR041532">
    <property type="entry name" value="RlmI-like_PUA"/>
</dbReference>
<dbReference type="SUPFAM" id="SSF53335">
    <property type="entry name" value="S-adenosyl-L-methionine-dependent methyltransferases"/>
    <property type="match status" value="1"/>
</dbReference>
<evidence type="ECO:0000259" key="7">
    <source>
        <dbReference type="Pfam" id="PF17785"/>
    </source>
</evidence>
<evidence type="ECO:0000256" key="3">
    <source>
        <dbReference type="ARBA" id="ARBA00022603"/>
    </source>
</evidence>
<protein>
    <submittedName>
        <fullName evidence="8">RlmI/RlmK family 23S rRNA methyltransferase</fullName>
    </submittedName>
</protein>
<name>A0ABS1DCN0_9PROT</name>
<keyword evidence="4" id="KW-0808">Transferase</keyword>
<dbReference type="EMBL" id="NRRL01000013">
    <property type="protein sequence ID" value="MBK1667892.1"/>
    <property type="molecule type" value="Genomic_DNA"/>
</dbReference>
<reference evidence="8 9" key="1">
    <citation type="journal article" date="2020" name="Microorganisms">
        <title>Osmotic Adaptation and Compatible Solute Biosynthesis of Phototrophic Bacteria as Revealed from Genome Analyses.</title>
        <authorList>
            <person name="Imhoff J.F."/>
            <person name="Rahn T."/>
            <person name="Kunzel S."/>
            <person name="Keller A."/>
            <person name="Neulinger S.C."/>
        </authorList>
    </citation>
    <scope>NUCLEOTIDE SEQUENCE [LARGE SCALE GENOMIC DNA]</scope>
    <source>
        <strain evidence="8 9">DSM 9895</strain>
    </source>
</reference>
<dbReference type="PANTHER" id="PTHR42873">
    <property type="entry name" value="RIBOSOMAL RNA LARGE SUBUNIT METHYLTRANSFERASE"/>
    <property type="match status" value="1"/>
</dbReference>
<dbReference type="CDD" id="cd11572">
    <property type="entry name" value="RlmI_M_like"/>
    <property type="match status" value="1"/>
</dbReference>
<evidence type="ECO:0000256" key="2">
    <source>
        <dbReference type="ARBA" id="ARBA00022490"/>
    </source>
</evidence>
<keyword evidence="5" id="KW-0949">S-adenosyl-L-methionine</keyword>
<dbReference type="Gene3D" id="3.40.50.150">
    <property type="entry name" value="Vaccinia Virus protein VP39"/>
    <property type="match status" value="1"/>
</dbReference>
<keyword evidence="9" id="KW-1185">Reference proteome</keyword>
<dbReference type="PANTHER" id="PTHR42873:SF1">
    <property type="entry name" value="S-ADENOSYLMETHIONINE-DEPENDENT METHYLTRANSFERASE DOMAIN-CONTAINING PROTEIN"/>
    <property type="match status" value="1"/>
</dbReference>
<dbReference type="Gene3D" id="2.30.130.10">
    <property type="entry name" value="PUA domain"/>
    <property type="match status" value="1"/>
</dbReference>
<sequence>MTQPNHPQPTAARQAGLAAALDPAARPTVRLKPAGKKKRPHFGSPWIYANEVQMTAETKALEPGTPVRLETAEGAPLGCFLFNRHPLICARLIARDSRAVLDTDFFERRVRAAVTLRDRLIGGPYYRLAHAEGDGLPGTVIDRYGDTLVLQVNTAGLDRLCPQLLDALDRVVAPATVVLRNDSPARELEGLPTQVEVVKGALDGPVELVENGARFRADPGTGQKTGWFYDQRANRAFVAGLAEGARVLDCYAFSGGFTVQAALAGARQVTAVDRSNDALELARASAELNGVADVCRFEKREVFQDLEARARAGERYDLVVVDPPAFVKSKKDYWQGIKGYRKMTRLAAPLVAPGGILAVCSCSHHVEPDTFADQVRRGLGQAGRDGRILRFAGADVDHPVDPWLPETGYLKCQVLALD</sequence>
<dbReference type="GO" id="GO:0008168">
    <property type="term" value="F:methyltransferase activity"/>
    <property type="evidence" value="ECO:0007669"/>
    <property type="project" value="UniProtKB-KW"/>
</dbReference>
<dbReference type="InterPro" id="IPR019614">
    <property type="entry name" value="SAM-dep_methyl-trfase"/>
</dbReference>
<dbReference type="InterPro" id="IPR029063">
    <property type="entry name" value="SAM-dependent_MTases_sf"/>
</dbReference>
<dbReference type="Gene3D" id="3.30.750.80">
    <property type="entry name" value="RNA methyltransferase domain (HRMD) like"/>
    <property type="match status" value="1"/>
</dbReference>
<accession>A0ABS1DCN0</accession>
<feature type="domain" description="RlmI-like PUA" evidence="7">
    <location>
        <begin position="29"/>
        <end position="95"/>
    </location>
</feature>
<proteinExistence type="predicted"/>
<evidence type="ECO:0000313" key="9">
    <source>
        <dbReference type="Proteomes" id="UP001296873"/>
    </source>
</evidence>
<feature type="domain" description="S-adenosylmethionine-dependent methyltransferase" evidence="6">
    <location>
        <begin position="206"/>
        <end position="376"/>
    </location>
</feature>
<evidence type="ECO:0000256" key="5">
    <source>
        <dbReference type="ARBA" id="ARBA00022691"/>
    </source>
</evidence>
<organism evidence="8 9">
    <name type="scientific">Rhodovibrio sodomensis</name>
    <dbReference type="NCBI Taxonomy" id="1088"/>
    <lineage>
        <taxon>Bacteria</taxon>
        <taxon>Pseudomonadati</taxon>
        <taxon>Pseudomonadota</taxon>
        <taxon>Alphaproteobacteria</taxon>
        <taxon>Rhodospirillales</taxon>
        <taxon>Rhodovibrionaceae</taxon>
        <taxon>Rhodovibrio</taxon>
    </lineage>
</organism>
<evidence type="ECO:0000256" key="4">
    <source>
        <dbReference type="ARBA" id="ARBA00022679"/>
    </source>
</evidence>
<dbReference type="Pfam" id="PF10672">
    <property type="entry name" value="Methyltrans_SAM"/>
    <property type="match status" value="1"/>
</dbReference>
<keyword evidence="2" id="KW-0963">Cytoplasm</keyword>
<comment type="subcellular location">
    <subcellularLocation>
        <location evidence="1">Cytoplasm</location>
    </subcellularLocation>
</comment>
<comment type="caution">
    <text evidence="8">The sequence shown here is derived from an EMBL/GenBank/DDBJ whole genome shotgun (WGS) entry which is preliminary data.</text>
</comment>
<gene>
    <name evidence="8" type="ORF">CKO28_07570</name>
</gene>